<evidence type="ECO:0000256" key="3">
    <source>
        <dbReference type="ARBA" id="ARBA00023194"/>
    </source>
</evidence>
<evidence type="ECO:0000256" key="1">
    <source>
        <dbReference type="ARBA" id="ARBA00001954"/>
    </source>
</evidence>
<dbReference type="OrthoDB" id="1418281at2"/>
<gene>
    <name evidence="5" type="ORF">MYP_3929</name>
</gene>
<dbReference type="GO" id="GO:0016706">
    <property type="term" value="F:2-oxoglutarate-dependent dioxygenase activity"/>
    <property type="evidence" value="ECO:0007669"/>
    <property type="project" value="UniProtKB-ARBA"/>
</dbReference>
<name>A0A098LJN4_9BACT</name>
<evidence type="ECO:0000313" key="5">
    <source>
        <dbReference type="EMBL" id="GAL86699.1"/>
    </source>
</evidence>
<dbReference type="PANTHER" id="PTHR10696">
    <property type="entry name" value="GAMMA-BUTYROBETAINE HYDROXYLASE-RELATED"/>
    <property type="match status" value="1"/>
</dbReference>
<dbReference type="InterPro" id="IPR050411">
    <property type="entry name" value="AlphaKG_dependent_hydroxylases"/>
</dbReference>
<sequence>MFHTFIKDISYSTSIDFPEQLKKLIKETKVVHLKDLPENIDYKEFYSDLVLQLGEIVGIGEDALTGNATQEQWTDIRYDKARETTFRHSNTRQPLHTDAAYASFDLDVNFFFCLENAEIGGATTFVDAESIIYILSKYEPELFDRIQKTEVKFGKGEDQRKTRKIIYREDSVLKLNWNYYRVSPENTVDAKALCEDFHNFLENRIVAAGLQTPVTLKVGDGLFFHDTTILHGRNSFFGERCLIKGGFNFN</sequence>
<dbReference type="EMBL" id="BBLT01000009">
    <property type="protein sequence ID" value="GAL86699.1"/>
    <property type="molecule type" value="Genomic_DNA"/>
</dbReference>
<evidence type="ECO:0000259" key="4">
    <source>
        <dbReference type="Pfam" id="PF02668"/>
    </source>
</evidence>
<dbReference type="GO" id="GO:0017000">
    <property type="term" value="P:antibiotic biosynthetic process"/>
    <property type="evidence" value="ECO:0007669"/>
    <property type="project" value="UniProtKB-KW"/>
</dbReference>
<dbReference type="Gene3D" id="3.60.130.10">
    <property type="entry name" value="Clavaminate synthase-like"/>
    <property type="match status" value="1"/>
</dbReference>
<evidence type="ECO:0000313" key="6">
    <source>
        <dbReference type="Proteomes" id="UP000030185"/>
    </source>
</evidence>
<evidence type="ECO:0000256" key="2">
    <source>
        <dbReference type="ARBA" id="ARBA00023002"/>
    </source>
</evidence>
<proteinExistence type="predicted"/>
<accession>A0A098LJN4</accession>
<dbReference type="InterPro" id="IPR042098">
    <property type="entry name" value="TauD-like_sf"/>
</dbReference>
<dbReference type="Proteomes" id="UP000030185">
    <property type="component" value="Unassembled WGS sequence"/>
</dbReference>
<dbReference type="RefSeq" id="WP_045467074.1">
    <property type="nucleotide sequence ID" value="NZ_BBLT01000009.1"/>
</dbReference>
<dbReference type="Pfam" id="PF02668">
    <property type="entry name" value="TauD"/>
    <property type="match status" value="1"/>
</dbReference>
<keyword evidence="3" id="KW-0045">Antibiotic biosynthesis</keyword>
<dbReference type="eggNOG" id="COG2175">
    <property type="taxonomic scope" value="Bacteria"/>
</dbReference>
<protein>
    <recommendedName>
        <fullName evidence="4">TauD/TfdA-like domain-containing protein</fullName>
    </recommendedName>
</protein>
<comment type="caution">
    <text evidence="5">The sequence shown here is derived from an EMBL/GenBank/DDBJ whole genome shotgun (WGS) entry which is preliminary data.</text>
</comment>
<keyword evidence="6" id="KW-1185">Reference proteome</keyword>
<keyword evidence="2" id="KW-0560">Oxidoreductase</keyword>
<dbReference type="STRING" id="153721.MYP_3929"/>
<reference evidence="5 6" key="1">
    <citation type="submission" date="2014-09" db="EMBL/GenBank/DDBJ databases">
        <title>Sporocytophaga myxococcoides PG-01 genome sequencing.</title>
        <authorList>
            <person name="Liu L."/>
            <person name="Gao P.J."/>
            <person name="Chen G.J."/>
            <person name="Wang L.S."/>
        </authorList>
    </citation>
    <scope>NUCLEOTIDE SEQUENCE [LARGE SCALE GENOMIC DNA]</scope>
    <source>
        <strain evidence="5 6">PG-01</strain>
    </source>
</reference>
<dbReference type="AlphaFoldDB" id="A0A098LJN4"/>
<dbReference type="InterPro" id="IPR003819">
    <property type="entry name" value="TauD/TfdA-like"/>
</dbReference>
<feature type="domain" description="TauD/TfdA-like" evidence="4">
    <location>
        <begin position="18"/>
        <end position="240"/>
    </location>
</feature>
<comment type="cofactor">
    <cofactor evidence="1">
        <name>Fe(2+)</name>
        <dbReference type="ChEBI" id="CHEBI:29033"/>
    </cofactor>
</comment>
<organism evidence="5 6">
    <name type="scientific">Sporocytophaga myxococcoides</name>
    <dbReference type="NCBI Taxonomy" id="153721"/>
    <lineage>
        <taxon>Bacteria</taxon>
        <taxon>Pseudomonadati</taxon>
        <taxon>Bacteroidota</taxon>
        <taxon>Cytophagia</taxon>
        <taxon>Cytophagales</taxon>
        <taxon>Cytophagaceae</taxon>
        <taxon>Sporocytophaga</taxon>
    </lineage>
</organism>
<dbReference type="PANTHER" id="PTHR10696:SF56">
    <property type="entry name" value="TAUD_TFDA-LIKE DOMAIN-CONTAINING PROTEIN"/>
    <property type="match status" value="1"/>
</dbReference>
<dbReference type="SUPFAM" id="SSF51197">
    <property type="entry name" value="Clavaminate synthase-like"/>
    <property type="match status" value="1"/>
</dbReference>